<sequence>MKKVIGLLLVMCFALPVMAQEEKQERRERKERTERKGREHRRAYLKDLSPEEIATLQTKRMAIALDLNENQKDQLLKLNTELATKRKQKAEALRAKKEKGEELSKDERYALANERLDAQYEVQQRMKQILNAEQYEKWQSMKKRKGKHIKRKKAQHHKKRGQ</sequence>
<dbReference type="RefSeq" id="WP_163608212.1">
    <property type="nucleotide sequence ID" value="NZ_JAABOO010000003.1"/>
</dbReference>
<dbReference type="AlphaFoldDB" id="A0A6P0UWW3"/>
<dbReference type="EMBL" id="JAABOO010000003">
    <property type="protein sequence ID" value="NER14936.1"/>
    <property type="molecule type" value="Genomic_DNA"/>
</dbReference>
<keyword evidence="5" id="KW-1185">Reference proteome</keyword>
<evidence type="ECO:0000256" key="3">
    <source>
        <dbReference type="SAM" id="SignalP"/>
    </source>
</evidence>
<organism evidence="4 5">
    <name type="scientific">Leptobacterium flavescens</name>
    <dbReference type="NCBI Taxonomy" id="472055"/>
    <lineage>
        <taxon>Bacteria</taxon>
        <taxon>Pseudomonadati</taxon>
        <taxon>Bacteroidota</taxon>
        <taxon>Flavobacteriia</taxon>
        <taxon>Flavobacteriales</taxon>
        <taxon>Flavobacteriaceae</taxon>
        <taxon>Leptobacterium</taxon>
    </lineage>
</organism>
<feature type="coiled-coil region" evidence="1">
    <location>
        <begin position="68"/>
        <end position="133"/>
    </location>
</feature>
<keyword evidence="1" id="KW-0175">Coiled coil</keyword>
<feature type="region of interest" description="Disordered" evidence="2">
    <location>
        <begin position="21"/>
        <end position="41"/>
    </location>
</feature>
<comment type="caution">
    <text evidence="4">The sequence shown here is derived from an EMBL/GenBank/DDBJ whole genome shotgun (WGS) entry which is preliminary data.</text>
</comment>
<feature type="compositionally biased region" description="Basic residues" evidence="2">
    <location>
        <begin position="140"/>
        <end position="162"/>
    </location>
</feature>
<evidence type="ECO:0000256" key="1">
    <source>
        <dbReference type="SAM" id="Coils"/>
    </source>
</evidence>
<evidence type="ECO:0000313" key="5">
    <source>
        <dbReference type="Proteomes" id="UP000468581"/>
    </source>
</evidence>
<evidence type="ECO:0000313" key="4">
    <source>
        <dbReference type="EMBL" id="NER14936.1"/>
    </source>
</evidence>
<keyword evidence="3" id="KW-0732">Signal</keyword>
<gene>
    <name evidence="4" type="ORF">GWK08_15880</name>
</gene>
<feature type="chain" id="PRO_5026820317" evidence="3">
    <location>
        <begin position="20"/>
        <end position="162"/>
    </location>
</feature>
<reference evidence="4 5" key="1">
    <citation type="submission" date="2020-01" db="EMBL/GenBank/DDBJ databases">
        <title>Leptobacterium flavescens.</title>
        <authorList>
            <person name="Wang G."/>
        </authorList>
    </citation>
    <scope>NUCLEOTIDE SEQUENCE [LARGE SCALE GENOMIC DNA]</scope>
    <source>
        <strain evidence="4 5">KCTC 22160</strain>
    </source>
</reference>
<dbReference type="Proteomes" id="UP000468581">
    <property type="component" value="Unassembled WGS sequence"/>
</dbReference>
<protein>
    <submittedName>
        <fullName evidence="4">DUF4890 domain-containing protein</fullName>
    </submittedName>
</protein>
<feature type="region of interest" description="Disordered" evidence="2">
    <location>
        <begin position="138"/>
        <end position="162"/>
    </location>
</feature>
<name>A0A6P0UWW3_9FLAO</name>
<feature type="signal peptide" evidence="3">
    <location>
        <begin position="1"/>
        <end position="19"/>
    </location>
</feature>
<evidence type="ECO:0000256" key="2">
    <source>
        <dbReference type="SAM" id="MobiDB-lite"/>
    </source>
</evidence>
<proteinExistence type="predicted"/>
<accession>A0A6P0UWW3</accession>